<keyword evidence="9 10" id="KW-0472">Membrane</keyword>
<feature type="transmembrane region" description="Helical" evidence="10">
    <location>
        <begin position="327"/>
        <end position="349"/>
    </location>
</feature>
<keyword evidence="3" id="KW-0337">GPI-anchor biosynthesis</keyword>
<organism evidence="11 12">
    <name type="scientific">Gryllotalpicola protaetiae</name>
    <dbReference type="NCBI Taxonomy" id="2419771"/>
    <lineage>
        <taxon>Bacteria</taxon>
        <taxon>Bacillati</taxon>
        <taxon>Actinomycetota</taxon>
        <taxon>Actinomycetes</taxon>
        <taxon>Micrococcales</taxon>
        <taxon>Microbacteriaceae</taxon>
        <taxon>Gryllotalpicola</taxon>
    </lineage>
</organism>
<reference evidence="11 12" key="1">
    <citation type="submission" date="2018-09" db="EMBL/GenBank/DDBJ databases">
        <title>Genome sequencing of strain 2DFW10M-5.</title>
        <authorList>
            <person name="Heo J."/>
            <person name="Kim S.-J."/>
            <person name="Kwon S.-W."/>
        </authorList>
    </citation>
    <scope>NUCLEOTIDE SEQUENCE [LARGE SCALE GENOMIC DNA]</scope>
    <source>
        <strain evidence="11 12">2DFW10M-5</strain>
    </source>
</reference>
<dbReference type="InterPro" id="IPR007315">
    <property type="entry name" value="PIG-V/Gpi18"/>
</dbReference>
<dbReference type="RefSeq" id="WP_120789329.1">
    <property type="nucleotide sequence ID" value="NZ_CP032624.1"/>
</dbReference>
<dbReference type="UniPathway" id="UPA00196"/>
<evidence type="ECO:0000256" key="5">
    <source>
        <dbReference type="ARBA" id="ARBA00022679"/>
    </source>
</evidence>
<name>A0A387BS16_9MICO</name>
<evidence type="ECO:0000256" key="7">
    <source>
        <dbReference type="ARBA" id="ARBA00022824"/>
    </source>
</evidence>
<dbReference type="OrthoDB" id="151635at2"/>
<evidence type="ECO:0008006" key="13">
    <source>
        <dbReference type="Google" id="ProtNLM"/>
    </source>
</evidence>
<feature type="transmembrane region" description="Helical" evidence="10">
    <location>
        <begin position="148"/>
        <end position="181"/>
    </location>
</feature>
<dbReference type="GO" id="GO:0016020">
    <property type="term" value="C:membrane"/>
    <property type="evidence" value="ECO:0007669"/>
    <property type="project" value="GOC"/>
</dbReference>
<feature type="transmembrane region" description="Helical" evidence="10">
    <location>
        <begin position="187"/>
        <end position="217"/>
    </location>
</feature>
<keyword evidence="8 10" id="KW-1133">Transmembrane helix</keyword>
<proteinExistence type="predicted"/>
<protein>
    <recommendedName>
        <fullName evidence="13">Glycosyltransferase RgtA/B/C/D-like domain-containing protein</fullName>
    </recommendedName>
</protein>
<evidence type="ECO:0000313" key="11">
    <source>
        <dbReference type="EMBL" id="AYG03796.1"/>
    </source>
</evidence>
<comment type="pathway">
    <text evidence="2">Glycolipid biosynthesis; glycosylphosphatidylinositol-anchor biosynthesis.</text>
</comment>
<feature type="transmembrane region" description="Helical" evidence="10">
    <location>
        <begin position="237"/>
        <end position="258"/>
    </location>
</feature>
<dbReference type="Proteomes" id="UP000275069">
    <property type="component" value="Chromosome"/>
</dbReference>
<evidence type="ECO:0000256" key="10">
    <source>
        <dbReference type="SAM" id="Phobius"/>
    </source>
</evidence>
<dbReference type="PANTHER" id="PTHR12468">
    <property type="entry name" value="GPI MANNOSYLTRANSFERASE 2"/>
    <property type="match status" value="1"/>
</dbReference>
<dbReference type="EMBL" id="CP032624">
    <property type="protein sequence ID" value="AYG03796.1"/>
    <property type="molecule type" value="Genomic_DNA"/>
</dbReference>
<dbReference type="AlphaFoldDB" id="A0A387BS16"/>
<evidence type="ECO:0000256" key="4">
    <source>
        <dbReference type="ARBA" id="ARBA00022676"/>
    </source>
</evidence>
<evidence type="ECO:0000256" key="6">
    <source>
        <dbReference type="ARBA" id="ARBA00022692"/>
    </source>
</evidence>
<keyword evidence="6 10" id="KW-0812">Transmembrane</keyword>
<sequence>MLEVVALYAASRVFSTLLLGIGMLVVVWHGWHLPWLTTTPSYELTARGWSPHLPSFADISAMWDSAHYDRIAQSGYPTVLPRSASGQIEPNSWAFLPVYPLLVGAMQWLLGTGFAATGVVVSLLFGGAATVMLYLVVRDRVGFRPAWFTATLFAFGPLAFVLQLAYAESLFFFLFFAALYLMQRRQYGWMLAPAVVAAFTRPGALALALALAVVFVVRWRSARRGADAFPKPERVKLAIAALVTGLAGLAWPAIAWAVTGAMNAYTATELSWRYGFLGHTDFQPFTAWFELSWRFLGVGGVLIVVLVVVLFGLWVGRRGIRPLGTEIIATAASYALYLLAVFMPQQSVFRVAAPLAPLMGDPGIAGRTWLRRLVLGFAIAAQPVCVAVLWFYANP</sequence>
<dbReference type="PANTHER" id="PTHR12468:SF2">
    <property type="entry name" value="GPI MANNOSYLTRANSFERASE 2"/>
    <property type="match status" value="1"/>
</dbReference>
<evidence type="ECO:0000313" key="12">
    <source>
        <dbReference type="Proteomes" id="UP000275069"/>
    </source>
</evidence>
<evidence type="ECO:0000256" key="1">
    <source>
        <dbReference type="ARBA" id="ARBA00004477"/>
    </source>
</evidence>
<evidence type="ECO:0000256" key="9">
    <source>
        <dbReference type="ARBA" id="ARBA00023136"/>
    </source>
</evidence>
<evidence type="ECO:0000256" key="3">
    <source>
        <dbReference type="ARBA" id="ARBA00022502"/>
    </source>
</evidence>
<evidence type="ECO:0000256" key="2">
    <source>
        <dbReference type="ARBA" id="ARBA00004687"/>
    </source>
</evidence>
<accession>A0A387BS16</accession>
<feature type="transmembrane region" description="Helical" evidence="10">
    <location>
        <begin position="369"/>
        <end position="393"/>
    </location>
</feature>
<feature type="transmembrane region" description="Helical" evidence="10">
    <location>
        <begin position="108"/>
        <end position="136"/>
    </location>
</feature>
<gene>
    <name evidence="11" type="ORF">D7I44_09770</name>
</gene>
<keyword evidence="12" id="KW-1185">Reference proteome</keyword>
<dbReference type="GO" id="GO:0031501">
    <property type="term" value="C:mannosyltransferase complex"/>
    <property type="evidence" value="ECO:0007669"/>
    <property type="project" value="TreeGrafter"/>
</dbReference>
<dbReference type="GO" id="GO:0000009">
    <property type="term" value="F:alpha-1,6-mannosyltransferase activity"/>
    <property type="evidence" value="ECO:0007669"/>
    <property type="project" value="InterPro"/>
</dbReference>
<keyword evidence="5" id="KW-0808">Transferase</keyword>
<comment type="subcellular location">
    <subcellularLocation>
        <location evidence="1">Endoplasmic reticulum membrane</location>
        <topology evidence="1">Multi-pass membrane protein</topology>
    </subcellularLocation>
</comment>
<keyword evidence="7" id="KW-0256">Endoplasmic reticulum</keyword>
<evidence type="ECO:0000256" key="8">
    <source>
        <dbReference type="ARBA" id="ARBA00022989"/>
    </source>
</evidence>
<keyword evidence="4" id="KW-0328">Glycosyltransferase</keyword>
<dbReference type="GO" id="GO:0006506">
    <property type="term" value="P:GPI anchor biosynthetic process"/>
    <property type="evidence" value="ECO:0007669"/>
    <property type="project" value="UniProtKB-UniPathway"/>
</dbReference>
<feature type="transmembrane region" description="Helical" evidence="10">
    <location>
        <begin position="293"/>
        <end position="315"/>
    </location>
</feature>
<feature type="transmembrane region" description="Helical" evidence="10">
    <location>
        <begin position="12"/>
        <end position="31"/>
    </location>
</feature>
<dbReference type="GO" id="GO:0004376">
    <property type="term" value="F:GPI mannosyltransferase activity"/>
    <property type="evidence" value="ECO:0007669"/>
    <property type="project" value="InterPro"/>
</dbReference>
<dbReference type="KEGG" id="gry:D7I44_09770"/>